<sequence>MYSACTNVFHQLFQHLEETGRLDLSSEVHMWCLHLVYVPLIQRALDRFRDGWNCHRLRMFLNQKTNMETLRYLK</sequence>
<evidence type="ECO:0000313" key="3">
    <source>
        <dbReference type="Proteomes" id="UP000828390"/>
    </source>
</evidence>
<gene>
    <name evidence="2" type="ORF">DPMN_156152</name>
</gene>
<dbReference type="AlphaFoldDB" id="A0A9D4JAK6"/>
<organism evidence="2 3">
    <name type="scientific">Dreissena polymorpha</name>
    <name type="common">Zebra mussel</name>
    <name type="synonym">Mytilus polymorpha</name>
    <dbReference type="NCBI Taxonomy" id="45954"/>
    <lineage>
        <taxon>Eukaryota</taxon>
        <taxon>Metazoa</taxon>
        <taxon>Spiralia</taxon>
        <taxon>Lophotrochozoa</taxon>
        <taxon>Mollusca</taxon>
        <taxon>Bivalvia</taxon>
        <taxon>Autobranchia</taxon>
        <taxon>Heteroconchia</taxon>
        <taxon>Euheterodonta</taxon>
        <taxon>Imparidentia</taxon>
        <taxon>Neoheterodontei</taxon>
        <taxon>Myida</taxon>
        <taxon>Dreissenoidea</taxon>
        <taxon>Dreissenidae</taxon>
        <taxon>Dreissena</taxon>
    </lineage>
</organism>
<dbReference type="Proteomes" id="UP000828390">
    <property type="component" value="Unassembled WGS sequence"/>
</dbReference>
<evidence type="ECO:0000313" key="2">
    <source>
        <dbReference type="EMBL" id="KAH3802474.1"/>
    </source>
</evidence>
<accession>A0A9D4JAK6</accession>
<dbReference type="PANTHER" id="PTHR46791">
    <property type="entry name" value="EXPRESSED PROTEIN"/>
    <property type="match status" value="1"/>
</dbReference>
<dbReference type="EMBL" id="JAIWYP010000007">
    <property type="protein sequence ID" value="KAH3802474.1"/>
    <property type="molecule type" value="Genomic_DNA"/>
</dbReference>
<proteinExistence type="predicted"/>
<reference evidence="2" key="2">
    <citation type="submission" date="2020-11" db="EMBL/GenBank/DDBJ databases">
        <authorList>
            <person name="McCartney M.A."/>
            <person name="Auch B."/>
            <person name="Kono T."/>
            <person name="Mallez S."/>
            <person name="Becker A."/>
            <person name="Gohl D.M."/>
            <person name="Silverstein K.A.T."/>
            <person name="Koren S."/>
            <person name="Bechman K.B."/>
            <person name="Herman A."/>
            <person name="Abrahante J.E."/>
            <person name="Garbe J."/>
        </authorList>
    </citation>
    <scope>NUCLEOTIDE SEQUENCE</scope>
    <source>
        <strain evidence="2">Duluth1</strain>
        <tissue evidence="2">Whole animal</tissue>
    </source>
</reference>
<keyword evidence="3" id="KW-1185">Reference proteome</keyword>
<dbReference type="PANTHER" id="PTHR46791:SF5">
    <property type="entry name" value="CLR5 DOMAIN-CONTAINING PROTEIN-RELATED"/>
    <property type="match status" value="1"/>
</dbReference>
<name>A0A9D4JAK6_DREPO</name>
<dbReference type="InterPro" id="IPR058913">
    <property type="entry name" value="Integrase_dom_put"/>
</dbReference>
<comment type="caution">
    <text evidence="2">The sequence shown here is derived from an EMBL/GenBank/DDBJ whole genome shotgun (WGS) entry which is preliminary data.</text>
</comment>
<feature type="domain" description="Integrase core" evidence="1">
    <location>
        <begin position="1"/>
        <end position="61"/>
    </location>
</feature>
<dbReference type="Pfam" id="PF24764">
    <property type="entry name" value="rva_4"/>
    <property type="match status" value="1"/>
</dbReference>
<evidence type="ECO:0000259" key="1">
    <source>
        <dbReference type="Pfam" id="PF24764"/>
    </source>
</evidence>
<reference evidence="2" key="1">
    <citation type="journal article" date="2019" name="bioRxiv">
        <title>The Genome of the Zebra Mussel, Dreissena polymorpha: A Resource for Invasive Species Research.</title>
        <authorList>
            <person name="McCartney M.A."/>
            <person name="Auch B."/>
            <person name="Kono T."/>
            <person name="Mallez S."/>
            <person name="Zhang Y."/>
            <person name="Obille A."/>
            <person name="Becker A."/>
            <person name="Abrahante J.E."/>
            <person name="Garbe J."/>
            <person name="Badalamenti J.P."/>
            <person name="Herman A."/>
            <person name="Mangelson H."/>
            <person name="Liachko I."/>
            <person name="Sullivan S."/>
            <person name="Sone E.D."/>
            <person name="Koren S."/>
            <person name="Silverstein K.A.T."/>
            <person name="Beckman K.B."/>
            <person name="Gohl D.M."/>
        </authorList>
    </citation>
    <scope>NUCLEOTIDE SEQUENCE</scope>
    <source>
        <strain evidence="2">Duluth1</strain>
        <tissue evidence="2">Whole animal</tissue>
    </source>
</reference>
<protein>
    <recommendedName>
        <fullName evidence="1">Integrase core domain-containing protein</fullName>
    </recommendedName>
</protein>